<dbReference type="AlphaFoldDB" id="A0A7G1NME5"/>
<sequence>MSQQPLRLHLPDFVDERRMTRYQFRVVTLCGLVMFIDGFDTQAISYMAPHIADEWGLSQSALGPIFSAALVGLMVGYLALSPLSDRFGHKRLIIAATAVFGVTTLAALWADNVTELVILRFVTGMGLGAAAPSAVALTGEFSPKRLRATFVLAIYCGFSVGFVVAGLAAGWLIEDHGWRSLLWVGAAAPLLLIPFLIRGLPESPVFMIQRNLAPQRIYAIFRRIDAGLPTSLPEQSEPVFSVEENDSGKRTALSSLFTRKWLWGTLLLWFVFMINLAEFYALQSWLPTIMTDLDYSMNVVVAATTLTTVGGIAAAFVTGPSMDRLGPYRTLGVLYVVGFGCLALTGIAFHAPLWVLLTANFFAGCCVSGGQKSLIALAAVFYPAQMRSTGVGWALGIGRVGGILGPIMVGAALTMNWSPSTVFYAMSVPMLAAGLTVALLGMRYGRSQQGPAQADSAPDTEAPSLTRGSGPALDPGSSI</sequence>
<dbReference type="InterPro" id="IPR011701">
    <property type="entry name" value="MFS"/>
</dbReference>
<evidence type="ECO:0000259" key="7">
    <source>
        <dbReference type="PROSITE" id="PS50850"/>
    </source>
</evidence>
<dbReference type="PANTHER" id="PTHR23508">
    <property type="entry name" value="CARBOXYLIC ACID TRANSPORTER PROTEIN HOMOLOG"/>
    <property type="match status" value="1"/>
</dbReference>
<feature type="transmembrane region" description="Helical" evidence="6">
    <location>
        <begin position="261"/>
        <end position="283"/>
    </location>
</feature>
<evidence type="ECO:0000256" key="1">
    <source>
        <dbReference type="ARBA" id="ARBA00004651"/>
    </source>
</evidence>
<gene>
    <name evidence="8" type="primary">pcaK</name>
    <name evidence="8" type="ORF">GCM10017668_58020</name>
</gene>
<comment type="subcellular location">
    <subcellularLocation>
        <location evidence="1">Cell membrane</location>
        <topology evidence="1">Multi-pass membrane protein</topology>
    </subcellularLocation>
</comment>
<dbReference type="SUPFAM" id="SSF103473">
    <property type="entry name" value="MFS general substrate transporter"/>
    <property type="match status" value="1"/>
</dbReference>
<feature type="transmembrane region" description="Helical" evidence="6">
    <location>
        <begin position="116"/>
        <end position="138"/>
    </location>
</feature>
<dbReference type="KEGG" id="stui:GCM10017668_58020"/>
<evidence type="ECO:0000313" key="9">
    <source>
        <dbReference type="Proteomes" id="UP000516373"/>
    </source>
</evidence>
<dbReference type="PANTHER" id="PTHR23508:SF10">
    <property type="entry name" value="CARBOXYLIC ACID TRANSPORTER PROTEIN HOMOLOG"/>
    <property type="match status" value="1"/>
</dbReference>
<dbReference type="InterPro" id="IPR036259">
    <property type="entry name" value="MFS_trans_sf"/>
</dbReference>
<feature type="transmembrane region" description="Helical" evidence="6">
    <location>
        <begin position="361"/>
        <end position="382"/>
    </location>
</feature>
<evidence type="ECO:0000256" key="5">
    <source>
        <dbReference type="SAM" id="MobiDB-lite"/>
    </source>
</evidence>
<feature type="transmembrane region" description="Helical" evidence="6">
    <location>
        <begin position="92"/>
        <end position="110"/>
    </location>
</feature>
<feature type="transmembrane region" description="Helical" evidence="6">
    <location>
        <begin position="26"/>
        <end position="48"/>
    </location>
</feature>
<reference evidence="8 9" key="1">
    <citation type="journal article" date="2014" name="Int. J. Syst. Evol. Microbiol.">
        <title>Complete genome sequence of Corynebacterium casei LMG S-19264T (=DSM 44701T), isolated from a smear-ripened cheese.</title>
        <authorList>
            <consortium name="US DOE Joint Genome Institute (JGI-PGF)"/>
            <person name="Walter F."/>
            <person name="Albersmeier A."/>
            <person name="Kalinowski J."/>
            <person name="Ruckert C."/>
        </authorList>
    </citation>
    <scope>NUCLEOTIDE SEQUENCE [LARGE SCALE GENOMIC DNA]</scope>
    <source>
        <strain evidence="8 9">JCM 4255</strain>
    </source>
</reference>
<keyword evidence="3 6" id="KW-1133">Transmembrane helix</keyword>
<accession>A0A7G1NME5</accession>
<evidence type="ECO:0000256" key="2">
    <source>
        <dbReference type="ARBA" id="ARBA00022692"/>
    </source>
</evidence>
<dbReference type="Pfam" id="PF07690">
    <property type="entry name" value="MFS_1"/>
    <property type="match status" value="1"/>
</dbReference>
<name>A0A7G1NME5_9ACTN</name>
<feature type="domain" description="Major facilitator superfamily (MFS) profile" evidence="7">
    <location>
        <begin position="26"/>
        <end position="445"/>
    </location>
</feature>
<keyword evidence="4 6" id="KW-0472">Membrane</keyword>
<dbReference type="InterPro" id="IPR005829">
    <property type="entry name" value="Sugar_transporter_CS"/>
</dbReference>
<keyword evidence="2 6" id="KW-0812">Transmembrane</keyword>
<feature type="transmembrane region" description="Helical" evidence="6">
    <location>
        <begin position="421"/>
        <end position="440"/>
    </location>
</feature>
<dbReference type="PROSITE" id="PS00217">
    <property type="entry name" value="SUGAR_TRANSPORT_2"/>
    <property type="match status" value="1"/>
</dbReference>
<protein>
    <submittedName>
        <fullName evidence="8">MFS transporter</fullName>
    </submittedName>
</protein>
<dbReference type="CDD" id="cd17365">
    <property type="entry name" value="MFS_PcaK_like"/>
    <property type="match status" value="1"/>
</dbReference>
<dbReference type="RefSeq" id="WP_190903364.1">
    <property type="nucleotide sequence ID" value="NZ_AP023439.1"/>
</dbReference>
<dbReference type="PROSITE" id="PS50850">
    <property type="entry name" value="MFS"/>
    <property type="match status" value="1"/>
</dbReference>
<evidence type="ECO:0000256" key="3">
    <source>
        <dbReference type="ARBA" id="ARBA00022989"/>
    </source>
</evidence>
<dbReference type="GO" id="GO:0046943">
    <property type="term" value="F:carboxylic acid transmembrane transporter activity"/>
    <property type="evidence" value="ECO:0007669"/>
    <property type="project" value="TreeGrafter"/>
</dbReference>
<proteinExistence type="predicted"/>
<feature type="transmembrane region" description="Helical" evidence="6">
    <location>
        <begin position="150"/>
        <end position="172"/>
    </location>
</feature>
<feature type="transmembrane region" description="Helical" evidence="6">
    <location>
        <begin position="331"/>
        <end position="355"/>
    </location>
</feature>
<feature type="region of interest" description="Disordered" evidence="5">
    <location>
        <begin position="448"/>
        <end position="479"/>
    </location>
</feature>
<feature type="transmembrane region" description="Helical" evidence="6">
    <location>
        <begin position="60"/>
        <end position="80"/>
    </location>
</feature>
<feature type="transmembrane region" description="Helical" evidence="6">
    <location>
        <begin position="394"/>
        <end position="415"/>
    </location>
</feature>
<dbReference type="InterPro" id="IPR020846">
    <property type="entry name" value="MFS_dom"/>
</dbReference>
<dbReference type="GO" id="GO:0005886">
    <property type="term" value="C:plasma membrane"/>
    <property type="evidence" value="ECO:0007669"/>
    <property type="project" value="UniProtKB-SubCell"/>
</dbReference>
<feature type="transmembrane region" description="Helical" evidence="6">
    <location>
        <begin position="178"/>
        <end position="197"/>
    </location>
</feature>
<organism evidence="8 9">
    <name type="scientific">Streptomyces tuirus</name>
    <dbReference type="NCBI Taxonomy" id="68278"/>
    <lineage>
        <taxon>Bacteria</taxon>
        <taxon>Bacillati</taxon>
        <taxon>Actinomycetota</taxon>
        <taxon>Actinomycetes</taxon>
        <taxon>Kitasatosporales</taxon>
        <taxon>Streptomycetaceae</taxon>
        <taxon>Streptomyces</taxon>
    </lineage>
</organism>
<dbReference type="EMBL" id="AP023439">
    <property type="protein sequence ID" value="BCL23959.1"/>
    <property type="molecule type" value="Genomic_DNA"/>
</dbReference>
<evidence type="ECO:0000313" key="8">
    <source>
        <dbReference type="EMBL" id="BCL23959.1"/>
    </source>
</evidence>
<evidence type="ECO:0000256" key="6">
    <source>
        <dbReference type="SAM" id="Phobius"/>
    </source>
</evidence>
<feature type="transmembrane region" description="Helical" evidence="6">
    <location>
        <begin position="295"/>
        <end position="319"/>
    </location>
</feature>
<dbReference type="Gene3D" id="1.20.1250.20">
    <property type="entry name" value="MFS general substrate transporter like domains"/>
    <property type="match status" value="1"/>
</dbReference>
<dbReference type="Proteomes" id="UP000516373">
    <property type="component" value="Chromosome"/>
</dbReference>
<evidence type="ECO:0000256" key="4">
    <source>
        <dbReference type="ARBA" id="ARBA00023136"/>
    </source>
</evidence>